<protein>
    <submittedName>
        <fullName evidence="1">Calcium-binding protein</fullName>
    </submittedName>
</protein>
<dbReference type="EMBL" id="DSPX01000098">
    <property type="protein sequence ID" value="HGG00968.1"/>
    <property type="molecule type" value="Genomic_DNA"/>
</dbReference>
<reference evidence="1" key="1">
    <citation type="journal article" date="2020" name="mSystems">
        <title>Genome- and Community-Level Interaction Insights into Carbon Utilization and Element Cycling Functions of Hydrothermarchaeota in Hydrothermal Sediment.</title>
        <authorList>
            <person name="Zhou Z."/>
            <person name="Liu Y."/>
            <person name="Xu W."/>
            <person name="Pan J."/>
            <person name="Luo Z.H."/>
            <person name="Li M."/>
        </authorList>
    </citation>
    <scope>NUCLEOTIDE SEQUENCE [LARGE SCALE GENOMIC DNA]</scope>
    <source>
        <strain evidence="1">SpSt-374</strain>
    </source>
</reference>
<dbReference type="AlphaFoldDB" id="A0A7C3ZW74"/>
<organism evidence="1">
    <name type="scientific">Planktothricoides sp. SpSt-374</name>
    <dbReference type="NCBI Taxonomy" id="2282167"/>
    <lineage>
        <taxon>Bacteria</taxon>
        <taxon>Bacillati</taxon>
        <taxon>Cyanobacteriota</taxon>
        <taxon>Cyanophyceae</taxon>
        <taxon>Oscillatoriophycideae</taxon>
        <taxon>Oscillatoriales</taxon>
        <taxon>Oscillatoriaceae</taxon>
        <taxon>Planktothricoides</taxon>
    </lineage>
</organism>
<sequence length="290" mass="32743">MRILFTIAHYFNPEGGGKHGSLSKDPRPRALALTNCLTALRGTFSKSQCFIDISHFATASVNQNQVSDVDIVVCTTQNRHLLNQISLPSNAYHHHATNAAPMLLGFECQAVLRDGLGKYDYYCYLEDDLILRDPWFFIKLNWFTTQAGDLNLLMPNRYEVAPQGPFCKAYIDGDLIPEATAKFQNVQDRPELKGSIMEQGILFRRPLNPHSGCYFLNSRQMAHWTRQPYFLDRDVSFVGPLESAATLGVMKTFRIYKTAPAYAGFLEIQHFGNAFLNLIGNQIRLTGSQP</sequence>
<comment type="caution">
    <text evidence="1">The sequence shown here is derived from an EMBL/GenBank/DDBJ whole genome shotgun (WGS) entry which is preliminary data.</text>
</comment>
<gene>
    <name evidence="1" type="ORF">ENR15_10035</name>
</gene>
<evidence type="ECO:0000313" key="1">
    <source>
        <dbReference type="EMBL" id="HGG00968.1"/>
    </source>
</evidence>
<name>A0A7C3ZW74_9CYAN</name>
<proteinExistence type="predicted"/>
<accession>A0A7C3ZW74</accession>